<keyword evidence="2" id="KW-0539">Nucleus</keyword>
<proteinExistence type="predicted"/>
<dbReference type="InParanoid" id="A0A6L2PU47"/>
<dbReference type="SUPFAM" id="SSF46689">
    <property type="entry name" value="Homeodomain-like"/>
    <property type="match status" value="1"/>
</dbReference>
<dbReference type="Pfam" id="PF05225">
    <property type="entry name" value="HTH_psq"/>
    <property type="match status" value="2"/>
</dbReference>
<keyword evidence="6" id="KW-1185">Reference proteome</keyword>
<dbReference type="Gene3D" id="3.30.710.10">
    <property type="entry name" value="Potassium Channel Kv1.1, Chain A"/>
    <property type="match status" value="1"/>
</dbReference>
<dbReference type="Gene3D" id="1.10.10.60">
    <property type="entry name" value="Homeodomain-like"/>
    <property type="match status" value="1"/>
</dbReference>
<dbReference type="FunCoup" id="A0A6L2PU47">
    <property type="interactions" value="196"/>
</dbReference>
<feature type="compositionally biased region" description="Polar residues" evidence="3">
    <location>
        <begin position="194"/>
        <end position="212"/>
    </location>
</feature>
<dbReference type="InterPro" id="IPR007889">
    <property type="entry name" value="HTH_Psq"/>
</dbReference>
<name>A0A6L2PU47_COPFO</name>
<comment type="subcellular location">
    <subcellularLocation>
        <location evidence="1">Nucleus</location>
    </subcellularLocation>
</comment>
<evidence type="ECO:0000256" key="1">
    <source>
        <dbReference type="ARBA" id="ARBA00004123"/>
    </source>
</evidence>
<dbReference type="InterPro" id="IPR009057">
    <property type="entry name" value="Homeodomain-like_sf"/>
</dbReference>
<dbReference type="GO" id="GO:0006357">
    <property type="term" value="P:regulation of transcription by RNA polymerase II"/>
    <property type="evidence" value="ECO:0007669"/>
    <property type="project" value="TreeGrafter"/>
</dbReference>
<accession>A0A6L2PU47</accession>
<dbReference type="Pfam" id="PF00651">
    <property type="entry name" value="BTB"/>
    <property type="match status" value="1"/>
</dbReference>
<feature type="domain" description="BTB" evidence="4">
    <location>
        <begin position="33"/>
        <end position="98"/>
    </location>
</feature>
<feature type="compositionally biased region" description="Basic and acidic residues" evidence="3">
    <location>
        <begin position="251"/>
        <end position="266"/>
    </location>
</feature>
<evidence type="ECO:0000313" key="5">
    <source>
        <dbReference type="EMBL" id="GFG34148.1"/>
    </source>
</evidence>
<protein>
    <recommendedName>
        <fullName evidence="4">BTB domain-containing protein</fullName>
    </recommendedName>
</protein>
<comment type="caution">
    <text evidence="5">The sequence shown here is derived from an EMBL/GenBank/DDBJ whole genome shotgun (WGS) entry which is preliminary data.</text>
</comment>
<dbReference type="AlphaFoldDB" id="A0A6L2PU47"/>
<dbReference type="PANTHER" id="PTHR23110">
    <property type="entry name" value="BTB DOMAIN TRANSCRIPTION FACTOR"/>
    <property type="match status" value="1"/>
</dbReference>
<dbReference type="PANTHER" id="PTHR23110:SF108">
    <property type="entry name" value="LD19131P"/>
    <property type="match status" value="1"/>
</dbReference>
<dbReference type="InterPro" id="IPR011333">
    <property type="entry name" value="SKP1/BTB/POZ_sf"/>
</dbReference>
<dbReference type="InterPro" id="IPR000210">
    <property type="entry name" value="BTB/POZ_dom"/>
</dbReference>
<dbReference type="CDD" id="cd18315">
    <property type="entry name" value="BTB_POZ_BAB-like"/>
    <property type="match status" value="1"/>
</dbReference>
<evidence type="ECO:0000313" key="6">
    <source>
        <dbReference type="Proteomes" id="UP000502823"/>
    </source>
</evidence>
<dbReference type="SUPFAM" id="SSF54695">
    <property type="entry name" value="POZ domain"/>
    <property type="match status" value="1"/>
</dbReference>
<evidence type="ECO:0000256" key="3">
    <source>
        <dbReference type="SAM" id="MobiDB-lite"/>
    </source>
</evidence>
<sequence>MLASSQQFCVKWNSYSSNLQNVFPRLLTSEHFVDITLACEGQMIKCHKVVLSACSTYFENLLVHNPCQHPIIFMKDMKHWEVQALVDFMYKGEVNVSQEELNSLLVAAEALQIRGLCGSDHSSMGRQQHSPRQQVGENRLPAVTLPHDTVLSDRESPAFKRRRNTAEDQEQACKVPPPQNGRTSLDPSSSSSSEVNSLPVTATPSSHNTLSETDTHSRHVGNKKSIKQEVDFEHSYLEGEVEADGQDEDYSLEHQDDSDSNNREDILPASPVGQPGPSGLMSGQGIAALDKATTVLELPNSMELLPATAYCEPNSFTGLEEVFISSVSENYEELKPAYSKLVKKGRPLRGSLNRPPRTEELLQLAAEQVVAGASLRRVGNAYNIPRTTLHDYMMRKGLTSQRALKRRILRLEREMTSQTASQSRGSNVVKFPLQGKVPIPPWKDGSAAPTRIRRSEAELTKAAECVQKGMTFQNVSDIFNIPISTIRFYMARRGILPQRRRGRTASTQQSTSGSNQFMMMHYKLEDINKKQPTQ</sequence>
<feature type="compositionally biased region" description="Polar residues" evidence="3">
    <location>
        <begin position="120"/>
        <end position="136"/>
    </location>
</feature>
<dbReference type="SMART" id="SM00225">
    <property type="entry name" value="BTB"/>
    <property type="match status" value="1"/>
</dbReference>
<feature type="region of interest" description="Disordered" evidence="3">
    <location>
        <begin position="119"/>
        <end position="223"/>
    </location>
</feature>
<organism evidence="5 6">
    <name type="scientific">Coptotermes formosanus</name>
    <name type="common">Formosan subterranean termite</name>
    <dbReference type="NCBI Taxonomy" id="36987"/>
    <lineage>
        <taxon>Eukaryota</taxon>
        <taxon>Metazoa</taxon>
        <taxon>Ecdysozoa</taxon>
        <taxon>Arthropoda</taxon>
        <taxon>Hexapoda</taxon>
        <taxon>Insecta</taxon>
        <taxon>Pterygota</taxon>
        <taxon>Neoptera</taxon>
        <taxon>Polyneoptera</taxon>
        <taxon>Dictyoptera</taxon>
        <taxon>Blattodea</taxon>
        <taxon>Blattoidea</taxon>
        <taxon>Termitoidae</taxon>
        <taxon>Rhinotermitidae</taxon>
        <taxon>Coptotermes</taxon>
    </lineage>
</organism>
<feature type="region of interest" description="Disordered" evidence="3">
    <location>
        <begin position="243"/>
        <end position="284"/>
    </location>
</feature>
<dbReference type="GO" id="GO:0005634">
    <property type="term" value="C:nucleus"/>
    <property type="evidence" value="ECO:0007669"/>
    <property type="project" value="UniProtKB-SubCell"/>
</dbReference>
<dbReference type="EMBL" id="BLKM01000468">
    <property type="protein sequence ID" value="GFG34148.1"/>
    <property type="molecule type" value="Genomic_DNA"/>
</dbReference>
<dbReference type="GO" id="GO:0003677">
    <property type="term" value="F:DNA binding"/>
    <property type="evidence" value="ECO:0007669"/>
    <property type="project" value="InterPro"/>
</dbReference>
<dbReference type="OrthoDB" id="7956040at2759"/>
<evidence type="ECO:0000259" key="4">
    <source>
        <dbReference type="PROSITE" id="PS50097"/>
    </source>
</evidence>
<dbReference type="Proteomes" id="UP000502823">
    <property type="component" value="Unassembled WGS sequence"/>
</dbReference>
<gene>
    <name evidence="5" type="ORF">Cfor_05595</name>
</gene>
<reference evidence="6" key="1">
    <citation type="submission" date="2020-01" db="EMBL/GenBank/DDBJ databases">
        <title>Draft genome sequence of the Termite Coptotermes fromosanus.</title>
        <authorList>
            <person name="Itakura S."/>
            <person name="Yosikawa Y."/>
            <person name="Umezawa K."/>
        </authorList>
    </citation>
    <scope>NUCLEOTIDE SEQUENCE [LARGE SCALE GENOMIC DNA]</scope>
</reference>
<dbReference type="InterPro" id="IPR051095">
    <property type="entry name" value="Dros_DevTransReg"/>
</dbReference>
<dbReference type="PROSITE" id="PS50097">
    <property type="entry name" value="BTB"/>
    <property type="match status" value="1"/>
</dbReference>
<evidence type="ECO:0000256" key="2">
    <source>
        <dbReference type="ARBA" id="ARBA00023242"/>
    </source>
</evidence>